<proteinExistence type="predicted"/>
<comment type="caution">
    <text evidence="2">The sequence shown here is derived from an EMBL/GenBank/DDBJ whole genome shotgun (WGS) entry which is preliminary data.</text>
</comment>
<keyword evidence="1" id="KW-0472">Membrane</keyword>
<keyword evidence="1" id="KW-1133">Transmembrane helix</keyword>
<organism evidence="2 3">
    <name type="scientific">Aphidius gifuensis</name>
    <name type="common">Parasitoid wasp</name>
    <dbReference type="NCBI Taxonomy" id="684658"/>
    <lineage>
        <taxon>Eukaryota</taxon>
        <taxon>Metazoa</taxon>
        <taxon>Ecdysozoa</taxon>
        <taxon>Arthropoda</taxon>
        <taxon>Hexapoda</taxon>
        <taxon>Insecta</taxon>
        <taxon>Pterygota</taxon>
        <taxon>Neoptera</taxon>
        <taxon>Endopterygota</taxon>
        <taxon>Hymenoptera</taxon>
        <taxon>Apocrita</taxon>
        <taxon>Ichneumonoidea</taxon>
        <taxon>Braconidae</taxon>
        <taxon>Aphidiinae</taxon>
        <taxon>Aphidius</taxon>
    </lineage>
</organism>
<feature type="transmembrane region" description="Helical" evidence="1">
    <location>
        <begin position="264"/>
        <end position="285"/>
    </location>
</feature>
<dbReference type="Proteomes" id="UP000639338">
    <property type="component" value="Unassembled WGS sequence"/>
</dbReference>
<feature type="transmembrane region" description="Helical" evidence="1">
    <location>
        <begin position="6"/>
        <end position="24"/>
    </location>
</feature>
<gene>
    <name evidence="2" type="ORF">HCN44_005008</name>
</gene>
<accession>A0A834XWX1</accession>
<dbReference type="AlphaFoldDB" id="A0A834XWX1"/>
<sequence>MAIYIIIIFIILNIYLLPSCFGVLPKSRGHPYYKTFRLVDEDICHPFSVVHKIDLKKYAGSALSISPGTKFNTWFNRTKDFECKFIVKAPKDESLFASIQSISFRKNGDECLDYVKFKRKNDNEADHRICGKLNRQIPRVMINENNQPRFEALNHDTNDDNYDDIYQYSTRYDESDLDGEIETTIFVSKKSLSMNENLNLTISYTPYKSCDKVNTDDYGPTTAYDICLWKEYFCDGIQNCASDLCADEQYCSNDIFGNGNNTKLTIGAIVTIILCLLKFLASLWICKRYKIFCWSPDCMMNSSTINNNNNDNSYHNNNTSRIIDNDIDNNFSTNQSSSVPPVLLVSVLPSSHDKDLPPSYESLFPERINSAATQS</sequence>
<reference evidence="2 3" key="1">
    <citation type="submission" date="2020-08" db="EMBL/GenBank/DDBJ databases">
        <title>Aphidius gifuensis genome sequencing and assembly.</title>
        <authorList>
            <person name="Du Z."/>
        </authorList>
    </citation>
    <scope>NUCLEOTIDE SEQUENCE [LARGE SCALE GENOMIC DNA]</scope>
    <source>
        <strain evidence="2">YNYX2018</strain>
        <tissue evidence="2">Adults</tissue>
    </source>
</reference>
<dbReference type="EMBL" id="JACMRX010000003">
    <property type="protein sequence ID" value="KAF7992664.1"/>
    <property type="molecule type" value="Genomic_DNA"/>
</dbReference>
<protein>
    <recommendedName>
        <fullName evidence="4">CUB domain-containing protein</fullName>
    </recommendedName>
</protein>
<evidence type="ECO:0008006" key="4">
    <source>
        <dbReference type="Google" id="ProtNLM"/>
    </source>
</evidence>
<keyword evidence="1" id="KW-0812">Transmembrane</keyword>
<evidence type="ECO:0000256" key="1">
    <source>
        <dbReference type="SAM" id="Phobius"/>
    </source>
</evidence>
<evidence type="ECO:0000313" key="2">
    <source>
        <dbReference type="EMBL" id="KAF7992664.1"/>
    </source>
</evidence>
<dbReference type="OrthoDB" id="47276at2759"/>
<keyword evidence="3" id="KW-1185">Reference proteome</keyword>
<evidence type="ECO:0000313" key="3">
    <source>
        <dbReference type="Proteomes" id="UP000639338"/>
    </source>
</evidence>
<name>A0A834XWX1_APHGI</name>